<organism evidence="1 2">
    <name type="scientific">Lentinula aff. lateritia</name>
    <dbReference type="NCBI Taxonomy" id="2804960"/>
    <lineage>
        <taxon>Eukaryota</taxon>
        <taxon>Fungi</taxon>
        <taxon>Dikarya</taxon>
        <taxon>Basidiomycota</taxon>
        <taxon>Agaricomycotina</taxon>
        <taxon>Agaricomycetes</taxon>
        <taxon>Agaricomycetidae</taxon>
        <taxon>Agaricales</taxon>
        <taxon>Marasmiineae</taxon>
        <taxon>Omphalotaceae</taxon>
        <taxon>Lentinula</taxon>
    </lineage>
</organism>
<gene>
    <name evidence="1" type="ORF">F5876DRAFT_2425</name>
</gene>
<dbReference type="Proteomes" id="UP001163835">
    <property type="component" value="Unassembled WGS sequence"/>
</dbReference>
<feature type="non-terminal residue" evidence="1">
    <location>
        <position position="179"/>
    </location>
</feature>
<dbReference type="EMBL" id="MU794992">
    <property type="protein sequence ID" value="KAJ3813459.1"/>
    <property type="molecule type" value="Genomic_DNA"/>
</dbReference>
<evidence type="ECO:0000313" key="1">
    <source>
        <dbReference type="EMBL" id="KAJ3813459.1"/>
    </source>
</evidence>
<proteinExistence type="predicted"/>
<accession>A0ACC1U8P6</accession>
<sequence length="179" mass="20380">LYEILLSDPPSKLQFIPLRTFSTSSSRVARQIYIRERIIAFSQLGLIELVQWSEDSKDVVRSTVLASNIQSDELEEMFTTILSLRILSDHYIFVFKTRSIELYPTIHSASPSVPPPFLPSLRHVFPSYSFRDVQISEVESETLAQESSSSGYDGTRYTLKMLASDVIQGLFYFVANITI</sequence>
<keyword evidence="2" id="KW-1185">Reference proteome</keyword>
<protein>
    <submittedName>
        <fullName evidence="1">Uncharacterized protein</fullName>
    </submittedName>
</protein>
<reference evidence="1" key="1">
    <citation type="submission" date="2022-09" db="EMBL/GenBank/DDBJ databases">
        <title>A Global Phylogenomic Analysis of the Shiitake Genus Lentinula.</title>
        <authorList>
            <consortium name="DOE Joint Genome Institute"/>
            <person name="Sierra-Patev S."/>
            <person name="Min B."/>
            <person name="Naranjo-Ortiz M."/>
            <person name="Looney B."/>
            <person name="Konkel Z."/>
            <person name="Slot J.C."/>
            <person name="Sakamoto Y."/>
            <person name="Steenwyk J.L."/>
            <person name="Rokas A."/>
            <person name="Carro J."/>
            <person name="Camarero S."/>
            <person name="Ferreira P."/>
            <person name="Molpeceres G."/>
            <person name="Ruiz-Duenas F.J."/>
            <person name="Serrano A."/>
            <person name="Henrissat B."/>
            <person name="Drula E."/>
            <person name="Hughes K.W."/>
            <person name="Mata J.L."/>
            <person name="Ishikawa N.K."/>
            <person name="Vargas-Isla R."/>
            <person name="Ushijima S."/>
            <person name="Smith C.A."/>
            <person name="Ahrendt S."/>
            <person name="Andreopoulos W."/>
            <person name="He G."/>
            <person name="Labutti K."/>
            <person name="Lipzen A."/>
            <person name="Ng V."/>
            <person name="Riley R."/>
            <person name="Sandor L."/>
            <person name="Barry K."/>
            <person name="Martinez A.T."/>
            <person name="Xiao Y."/>
            <person name="Gibbons J.G."/>
            <person name="Terashima K."/>
            <person name="Grigoriev I.V."/>
            <person name="Hibbett D.S."/>
        </authorList>
    </citation>
    <scope>NUCLEOTIDE SEQUENCE</scope>
    <source>
        <strain evidence="1">TMI1499</strain>
    </source>
</reference>
<feature type="non-terminal residue" evidence="1">
    <location>
        <position position="1"/>
    </location>
</feature>
<evidence type="ECO:0000313" key="2">
    <source>
        <dbReference type="Proteomes" id="UP001163835"/>
    </source>
</evidence>
<name>A0ACC1U8P6_9AGAR</name>
<comment type="caution">
    <text evidence="1">The sequence shown here is derived from an EMBL/GenBank/DDBJ whole genome shotgun (WGS) entry which is preliminary data.</text>
</comment>